<dbReference type="AlphaFoldDB" id="A0A5N5FMX0"/>
<evidence type="ECO:0000313" key="2">
    <source>
        <dbReference type="EMBL" id="KAB2602552.1"/>
    </source>
</evidence>
<name>A0A5N5FMX0_9ROSA</name>
<keyword evidence="3" id="KW-1185">Reference proteome</keyword>
<gene>
    <name evidence="2" type="ORF">D8674_003557</name>
</gene>
<reference evidence="2 3" key="1">
    <citation type="submission" date="2019-09" db="EMBL/GenBank/DDBJ databases">
        <authorList>
            <person name="Ou C."/>
        </authorList>
    </citation>
    <scope>NUCLEOTIDE SEQUENCE [LARGE SCALE GENOMIC DNA]</scope>
    <source>
        <strain evidence="2">S2</strain>
        <tissue evidence="2">Leaf</tissue>
    </source>
</reference>
<organism evidence="2 3">
    <name type="scientific">Pyrus ussuriensis x Pyrus communis</name>
    <dbReference type="NCBI Taxonomy" id="2448454"/>
    <lineage>
        <taxon>Eukaryota</taxon>
        <taxon>Viridiplantae</taxon>
        <taxon>Streptophyta</taxon>
        <taxon>Embryophyta</taxon>
        <taxon>Tracheophyta</taxon>
        <taxon>Spermatophyta</taxon>
        <taxon>Magnoliopsida</taxon>
        <taxon>eudicotyledons</taxon>
        <taxon>Gunneridae</taxon>
        <taxon>Pentapetalae</taxon>
        <taxon>rosids</taxon>
        <taxon>fabids</taxon>
        <taxon>Rosales</taxon>
        <taxon>Rosaceae</taxon>
        <taxon>Amygdaloideae</taxon>
        <taxon>Maleae</taxon>
        <taxon>Pyrus</taxon>
    </lineage>
</organism>
<accession>A0A5N5FMX0</accession>
<reference evidence="3" key="2">
    <citation type="submission" date="2019-10" db="EMBL/GenBank/DDBJ databases">
        <title>A de novo genome assembly of a pear dwarfing rootstock.</title>
        <authorList>
            <person name="Wang F."/>
            <person name="Wang J."/>
            <person name="Li S."/>
            <person name="Zhang Y."/>
            <person name="Fang M."/>
            <person name="Ma L."/>
            <person name="Zhao Y."/>
            <person name="Jiang S."/>
        </authorList>
    </citation>
    <scope>NUCLEOTIDE SEQUENCE [LARGE SCALE GENOMIC DNA]</scope>
</reference>
<feature type="region of interest" description="Disordered" evidence="1">
    <location>
        <begin position="25"/>
        <end position="45"/>
    </location>
</feature>
<dbReference type="Proteomes" id="UP000327157">
    <property type="component" value="Chromosome 10"/>
</dbReference>
<protein>
    <submittedName>
        <fullName evidence="2">Uncharacterized protein</fullName>
    </submittedName>
</protein>
<dbReference type="EMBL" id="SMOL01000695">
    <property type="protein sequence ID" value="KAB2602552.1"/>
    <property type="molecule type" value="Genomic_DNA"/>
</dbReference>
<reference evidence="2 3" key="3">
    <citation type="submission" date="2019-11" db="EMBL/GenBank/DDBJ databases">
        <title>A de novo genome assembly of a pear dwarfing rootstock.</title>
        <authorList>
            <person name="Wang F."/>
            <person name="Wang J."/>
            <person name="Li S."/>
            <person name="Zhang Y."/>
            <person name="Fang M."/>
            <person name="Ma L."/>
            <person name="Zhao Y."/>
            <person name="Jiang S."/>
        </authorList>
    </citation>
    <scope>NUCLEOTIDE SEQUENCE [LARGE SCALE GENOMIC DNA]</scope>
    <source>
        <strain evidence="2">S2</strain>
        <tissue evidence="2">Leaf</tissue>
    </source>
</reference>
<evidence type="ECO:0000256" key="1">
    <source>
        <dbReference type="SAM" id="MobiDB-lite"/>
    </source>
</evidence>
<proteinExistence type="predicted"/>
<comment type="caution">
    <text evidence="2">The sequence shown here is derived from an EMBL/GenBank/DDBJ whole genome shotgun (WGS) entry which is preliminary data.</text>
</comment>
<sequence length="103" mass="11673">MFNVNYVTRHFHFHDVKFNYVTQPRHLPPRTEAEEPPPQRGRQLEAGCHPCRGPLGAGDLFALGGSVDFLIFELFYKMDLICRTDSAGQRSRAVLIIMAGTLK</sequence>
<evidence type="ECO:0000313" key="3">
    <source>
        <dbReference type="Proteomes" id="UP000327157"/>
    </source>
</evidence>